<reference evidence="3 4" key="1">
    <citation type="journal article" date="2019" name="Int. J. Syst. Evol. Microbiol.">
        <title>The Global Catalogue of Microorganisms (GCM) 10K type strain sequencing project: providing services to taxonomists for standard genome sequencing and annotation.</title>
        <authorList>
            <consortium name="The Broad Institute Genomics Platform"/>
            <consortium name="The Broad Institute Genome Sequencing Center for Infectious Disease"/>
            <person name="Wu L."/>
            <person name="Ma J."/>
        </authorList>
    </citation>
    <scope>NUCLEOTIDE SEQUENCE [LARGE SCALE GENOMIC DNA]</scope>
    <source>
        <strain evidence="3 4">DT85</strain>
    </source>
</reference>
<keyword evidence="2" id="KW-0812">Transmembrane</keyword>
<keyword evidence="4" id="KW-1185">Reference proteome</keyword>
<comment type="caution">
    <text evidence="3">The sequence shown here is derived from an EMBL/GenBank/DDBJ whole genome shotgun (WGS) entry which is preliminary data.</text>
</comment>
<dbReference type="GeneID" id="79265566"/>
<feature type="region of interest" description="Disordered" evidence="1">
    <location>
        <begin position="262"/>
        <end position="288"/>
    </location>
</feature>
<protein>
    <submittedName>
        <fullName evidence="3">Uncharacterized protein</fullName>
    </submittedName>
</protein>
<feature type="region of interest" description="Disordered" evidence="1">
    <location>
        <begin position="409"/>
        <end position="438"/>
    </location>
</feature>
<gene>
    <name evidence="3" type="ORF">ACFQJ4_01105</name>
</gene>
<feature type="transmembrane region" description="Helical" evidence="2">
    <location>
        <begin position="12"/>
        <end position="29"/>
    </location>
</feature>
<evidence type="ECO:0000256" key="1">
    <source>
        <dbReference type="SAM" id="MobiDB-lite"/>
    </source>
</evidence>
<sequence length="564" mass="58709">MFGTDERGQAIQVGAVILFSFVVIAFSLYQASVVPSQNTAIEVQHNERVQSDMLDVRNAVLSSVSSGANPFVEVGLGTQYPARALAINPAPPSGLVRTTDSSPVTVLEGGPGGTNVSNDVCPGTSAPRSRLLTYEPTYNYLDAESVFVENTVAFTTTGDDPLVLSGQRFLVNNTVNLVPMRNEYQQQGTGSASVEPVPGGVVTTTVSDPVIEVPTELDTTTWQEILGDQLESGESAAVTGGDTLRLQLSGDYEIVCAPVGINGPPPSGARSSSLTPGAGDGGSDVNPAGANSVVLTGVSTDGNDVVNATFENTGDSAVTIDRARVPFMYTPDKNNVPSYTLLNGNADDNLTVRENFEQVDQNITIPAGGTTSLRFEFDQNVGDLFFGFSAIYESGVNYRYFIDVRSDSATGGDGSGGTSTSADSIEYNGDGGTTGQSSQVQFSVLNNGSSDVEITGVSVDAQSTKSVYEQSGGSDAGQNEVYIDSTDSGYYEAGPSSGQETNELTNGQTVSLTDAATVGAGRNATVTVSFFRKNNGDRVDVTGKTVTVVLEFADGTSETITFIG</sequence>
<dbReference type="EMBL" id="JBHTAP010000001">
    <property type="protein sequence ID" value="MFC7233904.1"/>
    <property type="molecule type" value="Genomic_DNA"/>
</dbReference>
<keyword evidence="2" id="KW-1133">Transmembrane helix</keyword>
<evidence type="ECO:0000256" key="2">
    <source>
        <dbReference type="SAM" id="Phobius"/>
    </source>
</evidence>
<proteinExistence type="predicted"/>
<dbReference type="AlphaFoldDB" id="A0ABD5ZL62"/>
<name>A0ABD5ZL62_9EURY</name>
<evidence type="ECO:0000313" key="3">
    <source>
        <dbReference type="EMBL" id="MFC7233904.1"/>
    </source>
</evidence>
<dbReference type="Proteomes" id="UP001596398">
    <property type="component" value="Unassembled WGS sequence"/>
</dbReference>
<evidence type="ECO:0000313" key="4">
    <source>
        <dbReference type="Proteomes" id="UP001596398"/>
    </source>
</evidence>
<dbReference type="RefSeq" id="WP_276234897.1">
    <property type="nucleotide sequence ID" value="NZ_CP119802.1"/>
</dbReference>
<accession>A0ABD5ZL62</accession>
<keyword evidence="2" id="KW-0472">Membrane</keyword>
<organism evidence="3 4">
    <name type="scientific">Halosegnis marinus</name>
    <dbReference type="NCBI Taxonomy" id="3034023"/>
    <lineage>
        <taxon>Archaea</taxon>
        <taxon>Methanobacteriati</taxon>
        <taxon>Methanobacteriota</taxon>
        <taxon>Stenosarchaea group</taxon>
        <taxon>Halobacteria</taxon>
        <taxon>Halobacteriales</taxon>
        <taxon>Natronomonadaceae</taxon>
        <taxon>Halosegnis</taxon>
    </lineage>
</organism>